<feature type="region of interest" description="Disordered" evidence="9">
    <location>
        <begin position="1401"/>
        <end position="1435"/>
    </location>
</feature>
<keyword evidence="4" id="KW-0547">Nucleotide-binding</keyword>
<feature type="compositionally biased region" description="Basic and acidic residues" evidence="9">
    <location>
        <begin position="1797"/>
        <end position="1813"/>
    </location>
</feature>
<feature type="region of interest" description="Disordered" evidence="9">
    <location>
        <begin position="1"/>
        <end position="77"/>
    </location>
</feature>
<evidence type="ECO:0000313" key="11">
    <source>
        <dbReference type="EMBL" id="QKX58901.1"/>
    </source>
</evidence>
<keyword evidence="5" id="KW-0863">Zinc-finger</keyword>
<proteinExistence type="predicted"/>
<evidence type="ECO:0000256" key="6">
    <source>
        <dbReference type="ARBA" id="ARBA00022801"/>
    </source>
</evidence>
<dbReference type="GeneID" id="55993525"/>
<keyword evidence="2" id="KW-0808">Transferase</keyword>
<organism evidence="11 12">
    <name type="scientific">Talaromyces rugulosus</name>
    <name type="common">Penicillium rugulosum</name>
    <dbReference type="NCBI Taxonomy" id="121627"/>
    <lineage>
        <taxon>Eukaryota</taxon>
        <taxon>Fungi</taxon>
        <taxon>Dikarya</taxon>
        <taxon>Ascomycota</taxon>
        <taxon>Pezizomycotina</taxon>
        <taxon>Eurotiomycetes</taxon>
        <taxon>Eurotiomycetidae</taxon>
        <taxon>Eurotiales</taxon>
        <taxon>Trichocomaceae</taxon>
        <taxon>Talaromyces</taxon>
        <taxon>Talaromyces sect. Islandici</taxon>
    </lineage>
</organism>
<keyword evidence="12" id="KW-1185">Reference proteome</keyword>
<evidence type="ECO:0000256" key="5">
    <source>
        <dbReference type="ARBA" id="ARBA00022771"/>
    </source>
</evidence>
<evidence type="ECO:0000256" key="1">
    <source>
        <dbReference type="ARBA" id="ARBA00022603"/>
    </source>
</evidence>
<dbReference type="InterPro" id="IPR017907">
    <property type="entry name" value="Znf_RING_CS"/>
</dbReference>
<feature type="compositionally biased region" description="Acidic residues" evidence="9">
    <location>
        <begin position="1760"/>
        <end position="1772"/>
    </location>
</feature>
<evidence type="ECO:0000256" key="4">
    <source>
        <dbReference type="ARBA" id="ARBA00022741"/>
    </source>
</evidence>
<dbReference type="PROSITE" id="PS51194">
    <property type="entry name" value="HELICASE_CTER"/>
    <property type="match status" value="1"/>
</dbReference>
<dbReference type="InterPro" id="IPR000330">
    <property type="entry name" value="SNF2_N"/>
</dbReference>
<dbReference type="Pfam" id="PF00145">
    <property type="entry name" value="DNA_methylase"/>
    <property type="match status" value="1"/>
</dbReference>
<reference evidence="12" key="1">
    <citation type="submission" date="2020-06" db="EMBL/GenBank/DDBJ databases">
        <title>A chromosome-scale genome assembly of Talaromyces rugulosus W13939.</title>
        <authorList>
            <person name="Wang B."/>
            <person name="Guo L."/>
            <person name="Ye K."/>
            <person name="Wang L."/>
        </authorList>
    </citation>
    <scope>NUCLEOTIDE SEQUENCE [LARGE SCALE GENOMIC DNA]</scope>
    <source>
        <strain evidence="12">W13939</strain>
    </source>
</reference>
<dbReference type="InterPro" id="IPR029063">
    <property type="entry name" value="SAM-dependent_MTases_sf"/>
</dbReference>
<keyword evidence="8" id="KW-0067">ATP-binding</keyword>
<dbReference type="Pfam" id="PF00271">
    <property type="entry name" value="Helicase_C"/>
    <property type="match status" value="1"/>
</dbReference>
<evidence type="ECO:0000256" key="3">
    <source>
        <dbReference type="ARBA" id="ARBA00022723"/>
    </source>
</evidence>
<protein>
    <recommendedName>
        <fullName evidence="10">Helicase C-terminal domain-containing protein</fullName>
    </recommendedName>
</protein>
<dbReference type="GO" id="GO:0032259">
    <property type="term" value="P:methylation"/>
    <property type="evidence" value="ECO:0007669"/>
    <property type="project" value="UniProtKB-KW"/>
</dbReference>
<dbReference type="InterPro" id="IPR001525">
    <property type="entry name" value="C5_MeTfrase"/>
</dbReference>
<evidence type="ECO:0000256" key="2">
    <source>
        <dbReference type="ARBA" id="ARBA00022679"/>
    </source>
</evidence>
<dbReference type="InterPro" id="IPR049730">
    <property type="entry name" value="SNF2/RAD54-like_C"/>
</dbReference>
<sequence>MPPRKAPQATGRKSMSQNTIKRKAPESSSDSDFDSDSPSVRSSDGEADVARRTAAGPSSVRVVKTRRNKKQKVEEPPLSESEYIEIDYIDQMKTRFAPKNGLAGDLPPLHDLDEIFQQITLHAVGQKLGDVIDSLDGRKLRVATMCSGTESPILALEMVISQFKRLGVISFQFKHLFSAEIVEFKQAFIERNFHPPILFKDVKELHQKEAHTAYGAKREVPTKPDLLVAGFSCVDYSNLNNWRKTFGQRGESDDTLRAVLAYCEVHKPRIAVLENLSNAPWSQIGPAFEKIGYHFRSMKVDTKDFYLPQTRERCYALCIQKALAPDGAKLLEEWTSVFKSFKRRASSPFTEFIDADDDVIEKRKTERVSRVEPKSTTNWSLYTIRHADVRRETTFGNGRPLTHWQEGGKCRPATWMDRPWFFSQVERVWDTIDVNHLRTLAIHGFDNSFKVRCIDISQGVDRDTDNRPMGIIGCITPCGMLYATARGSQIQGRELLILQGMPLSRLSLTRETQSQMQDLAGNAMSTPVIASAILSAIIVSRSILVPKPDASTLVIEQGNDSSPDPSLMNTYLVADRSFNTSIRLERNFISKLKALAGLAASLCSCEGSDGVARYGLYQCQDCKVTACAVCVANPIHNYQAIPVSQLMLRMKPKTIRDLLLWMLPAMIKPPELPTTMYEAMSKEYMANDEKSRLVWNQFREAVTRACGDSCFFQSIKRSQVWKVLYEGCNSILHVTIDYQGFHWCLYAKPPSKEPSRSYIREVLRHPIAKMDNFYDRGSILAGDWRICTPLSRKEKTITIRGSGKLSPSYEDVCGLPGEGPHRKVWSHIIVECEDEVVQDLAMDIRGQYERIPNCGGASQSLHRRVNSTDNQQPLYFFLDPRRLGPSQLDSWVFSPSPQRKADDLERDVVLKLDNKWEYQQLLSSDSCSVRGSHRRWVNAGYMSLTNTSDEVKVRSRILHARVVLDIQSSNCYDCYLPLVAVSANIFPESRVPWKRCRNWEVVDINNFDEMQKFSWIWSRFIAWSPRTSWETVRNARMEMCQRCSPKKPRMAWTVIRGRERPVEDPVDGARCERDYKLRPWPFRLFSKIQPQSNSNPSETGHMCIGLNIKTLLHRACRIIAHRHNGSTWIEFFWRMTDNDDSDLTRPGSFRVLNNQDGRRAEHPPNFKVQLREDQLRSLHWALCRESDTMPPFPEEEVEEAILKPLNWRAEAKVIVYRRTRGGILADQVGFGKTAVILGLIDIRHRGDVIEAKQPCENAIPLKATCIVIPDILFDQWQSEIERFLGKDHYTVLCIGNIQTLSSTPIKQFQRADIVLVSWSAFSGAPYFKKLEDISGGPPPPKANNVRMFEAWFEDVSGSIESQVKTLQAEGSEAYLEAIKKKQDLVWGTDAYNRYLPSRRLRGKAAEKAESGPSVTLPGQPRKGKKTDTGKSSPDRMHELRKKFGISKNSNTSMGDVEGTVFHMYRFQRLVIDEFTYLNPDRHALLATLKARSRWILSGTPPIKGFAAAERMARLINVFIGRPGDEDYDKAKYKRSESENFHFFTEPPSEGWHFRRNCLAQRFIDVFMRQNTPCIPRIKWRTHYDAVTLSAVERILYLELKLYFESYNPQAKMEKREKYGHDQRGRVSEIVDTCNTPEECLVKRSSIYAALPEWSSATAGITTVKQLVEHRLEVVTTIGSEIAAQLKAVSWLYHQIGQTDPRFDALMSSINSNDYGDNTISKTARRLIDHALEYYQEDDWKHFWLLPGSKPPKKAAPASDVSEDDTSDEEYSEDSDHKESTNSGKNVKKRLKSLAKSEGLKPRPEGTSDREKELRQWANKARVNILALVERFRSLRFARAAYKFQSTDATVSCHGCGRRAQGLSSQKYCVLGKCGHVVCPGCLTSVQENKTCAADQCRAAVDREYVVPGAYFRMCQPVETPVFPGGSKLKALIELLQDRTRIPETDQVILFIQFKDLEPLITSALETRGISYVSVGMSGRNARNKIREFSAKEKRVAILQLGTENSAGLNLQNANHVIFFGTFAATNMYEYQSAMTQSSGRVIRFGQKKEVHIWNLLALNTMEVGILQIQDGRTLVRHANGEYELISDDQLQRDDTRGFEVPTFDWK</sequence>
<dbReference type="InterPro" id="IPR001650">
    <property type="entry name" value="Helicase_C-like"/>
</dbReference>
<feature type="compositionally biased region" description="Basic and acidic residues" evidence="9">
    <location>
        <begin position="1425"/>
        <end position="1435"/>
    </location>
</feature>
<dbReference type="KEGG" id="trg:TRUGW13939_06029"/>
<evidence type="ECO:0000259" key="10">
    <source>
        <dbReference type="PROSITE" id="PS51194"/>
    </source>
</evidence>
<keyword evidence="3" id="KW-0479">Metal-binding</keyword>
<keyword evidence="1" id="KW-0489">Methyltransferase</keyword>
<dbReference type="GO" id="GO:0005524">
    <property type="term" value="F:ATP binding"/>
    <property type="evidence" value="ECO:0007669"/>
    <property type="project" value="UniProtKB-KW"/>
</dbReference>
<evidence type="ECO:0000256" key="9">
    <source>
        <dbReference type="SAM" id="MobiDB-lite"/>
    </source>
</evidence>
<dbReference type="GO" id="GO:0008270">
    <property type="term" value="F:zinc ion binding"/>
    <property type="evidence" value="ECO:0007669"/>
    <property type="project" value="UniProtKB-KW"/>
</dbReference>
<dbReference type="Gene3D" id="3.40.50.150">
    <property type="entry name" value="Vaccinia Virus protein VP39"/>
    <property type="match status" value="1"/>
</dbReference>
<accession>A0A7H8QZR2</accession>
<name>A0A7H8QZR2_TALRU</name>
<dbReference type="RefSeq" id="XP_035345079.1">
    <property type="nucleotide sequence ID" value="XM_035489186.1"/>
</dbReference>
<dbReference type="InterPro" id="IPR038718">
    <property type="entry name" value="SNF2-like_sf"/>
</dbReference>
<evidence type="ECO:0000313" key="12">
    <source>
        <dbReference type="Proteomes" id="UP000509510"/>
    </source>
</evidence>
<dbReference type="PROSITE" id="PS00518">
    <property type="entry name" value="ZF_RING_1"/>
    <property type="match status" value="1"/>
</dbReference>
<feature type="region of interest" description="Disordered" evidence="9">
    <location>
        <begin position="1749"/>
        <end position="1813"/>
    </location>
</feature>
<dbReference type="SUPFAM" id="SSF53335">
    <property type="entry name" value="S-adenosyl-L-methionine-dependent methyltransferases"/>
    <property type="match status" value="1"/>
</dbReference>
<dbReference type="GO" id="GO:0005634">
    <property type="term" value="C:nucleus"/>
    <property type="evidence" value="ECO:0007669"/>
    <property type="project" value="TreeGrafter"/>
</dbReference>
<dbReference type="InterPro" id="IPR014001">
    <property type="entry name" value="Helicase_ATP-bd"/>
</dbReference>
<dbReference type="GO" id="GO:0008168">
    <property type="term" value="F:methyltransferase activity"/>
    <property type="evidence" value="ECO:0007669"/>
    <property type="project" value="UniProtKB-KW"/>
</dbReference>
<dbReference type="EMBL" id="CP055900">
    <property type="protein sequence ID" value="QKX58901.1"/>
    <property type="molecule type" value="Genomic_DNA"/>
</dbReference>
<dbReference type="SMART" id="SM00487">
    <property type="entry name" value="DEXDc"/>
    <property type="match status" value="1"/>
</dbReference>
<dbReference type="PANTHER" id="PTHR45626:SF26">
    <property type="entry name" value="FAMILY HELICASE, PUTATIVE (AFU_ORTHOLOGUE AFUA_2G09120)-RELATED"/>
    <property type="match status" value="1"/>
</dbReference>
<dbReference type="SUPFAM" id="SSF52540">
    <property type="entry name" value="P-loop containing nucleoside triphosphate hydrolases"/>
    <property type="match status" value="2"/>
</dbReference>
<keyword evidence="7" id="KW-0862">Zinc</keyword>
<evidence type="ECO:0000256" key="7">
    <source>
        <dbReference type="ARBA" id="ARBA00022833"/>
    </source>
</evidence>
<gene>
    <name evidence="11" type="ORF">TRUGW13939_06029</name>
</gene>
<feature type="domain" description="Helicase C-terminal" evidence="10">
    <location>
        <begin position="1927"/>
        <end position="2101"/>
    </location>
</feature>
<dbReference type="PANTHER" id="PTHR45626">
    <property type="entry name" value="TRANSCRIPTION TERMINATION FACTOR 2-RELATED"/>
    <property type="match status" value="1"/>
</dbReference>
<evidence type="ECO:0000256" key="8">
    <source>
        <dbReference type="ARBA" id="ARBA00022840"/>
    </source>
</evidence>
<dbReference type="Proteomes" id="UP000509510">
    <property type="component" value="Chromosome III"/>
</dbReference>
<dbReference type="OrthoDB" id="423221at2759"/>
<dbReference type="InterPro" id="IPR050628">
    <property type="entry name" value="SNF2_RAD54_helicase_TF"/>
</dbReference>
<dbReference type="GO" id="GO:0008094">
    <property type="term" value="F:ATP-dependent activity, acting on DNA"/>
    <property type="evidence" value="ECO:0007669"/>
    <property type="project" value="TreeGrafter"/>
</dbReference>
<dbReference type="Gene3D" id="3.40.50.300">
    <property type="entry name" value="P-loop containing nucleotide triphosphate hydrolases"/>
    <property type="match status" value="1"/>
</dbReference>
<dbReference type="Gene3D" id="3.40.50.10810">
    <property type="entry name" value="Tandem AAA-ATPase domain"/>
    <property type="match status" value="1"/>
</dbReference>
<dbReference type="Pfam" id="PF00176">
    <property type="entry name" value="SNF2-rel_dom"/>
    <property type="match status" value="1"/>
</dbReference>
<dbReference type="GO" id="GO:0006281">
    <property type="term" value="P:DNA repair"/>
    <property type="evidence" value="ECO:0007669"/>
    <property type="project" value="TreeGrafter"/>
</dbReference>
<dbReference type="GO" id="GO:0016787">
    <property type="term" value="F:hydrolase activity"/>
    <property type="evidence" value="ECO:0007669"/>
    <property type="project" value="UniProtKB-KW"/>
</dbReference>
<keyword evidence="6" id="KW-0378">Hydrolase</keyword>
<dbReference type="CDD" id="cd18793">
    <property type="entry name" value="SF2_C_SNF"/>
    <property type="match status" value="1"/>
</dbReference>
<dbReference type="InterPro" id="IPR027417">
    <property type="entry name" value="P-loop_NTPase"/>
</dbReference>